<dbReference type="GO" id="GO:0003677">
    <property type="term" value="F:DNA binding"/>
    <property type="evidence" value="ECO:0007669"/>
    <property type="project" value="UniProtKB-KW"/>
</dbReference>
<dbReference type="CDD" id="cd00093">
    <property type="entry name" value="HTH_XRE"/>
    <property type="match status" value="1"/>
</dbReference>
<evidence type="ECO:0000313" key="4">
    <source>
        <dbReference type="Proteomes" id="UP000269198"/>
    </source>
</evidence>
<gene>
    <name evidence="3" type="ORF">EFW17_10715</name>
</gene>
<keyword evidence="1" id="KW-0238">DNA-binding</keyword>
<organism evidence="3 4">
    <name type="scientific">Halostreptopolyspora alba</name>
    <dbReference type="NCBI Taxonomy" id="2487137"/>
    <lineage>
        <taxon>Bacteria</taxon>
        <taxon>Bacillati</taxon>
        <taxon>Actinomycetota</taxon>
        <taxon>Actinomycetes</taxon>
        <taxon>Streptosporangiales</taxon>
        <taxon>Nocardiopsidaceae</taxon>
        <taxon>Halostreptopolyspora</taxon>
    </lineage>
</organism>
<feature type="domain" description="HTH cro/C1-type" evidence="2">
    <location>
        <begin position="8"/>
        <end position="62"/>
    </location>
</feature>
<dbReference type="SUPFAM" id="SSF47413">
    <property type="entry name" value="lambda repressor-like DNA-binding domains"/>
    <property type="match status" value="1"/>
</dbReference>
<evidence type="ECO:0000259" key="2">
    <source>
        <dbReference type="PROSITE" id="PS50943"/>
    </source>
</evidence>
<comment type="caution">
    <text evidence="3">The sequence shown here is derived from an EMBL/GenBank/DDBJ whole genome shotgun (WGS) entry which is preliminary data.</text>
</comment>
<dbReference type="Gene3D" id="1.10.260.40">
    <property type="entry name" value="lambda repressor-like DNA-binding domains"/>
    <property type="match status" value="1"/>
</dbReference>
<dbReference type="PROSITE" id="PS50943">
    <property type="entry name" value="HTH_CROC1"/>
    <property type="match status" value="1"/>
</dbReference>
<dbReference type="EMBL" id="RJMB01000009">
    <property type="protein sequence ID" value="RNL84764.1"/>
    <property type="molecule type" value="Genomic_DNA"/>
</dbReference>
<dbReference type="PANTHER" id="PTHR46558:SF11">
    <property type="entry name" value="HTH-TYPE TRANSCRIPTIONAL REGULATOR XRE"/>
    <property type="match status" value="1"/>
</dbReference>
<evidence type="ECO:0000256" key="1">
    <source>
        <dbReference type="ARBA" id="ARBA00023125"/>
    </source>
</evidence>
<dbReference type="OrthoDB" id="9805856at2"/>
<dbReference type="InterPro" id="IPR010982">
    <property type="entry name" value="Lambda_DNA-bd_dom_sf"/>
</dbReference>
<proteinExistence type="predicted"/>
<evidence type="ECO:0000313" key="3">
    <source>
        <dbReference type="EMBL" id="RNL84764.1"/>
    </source>
</evidence>
<dbReference type="Proteomes" id="UP000269198">
    <property type="component" value="Unassembled WGS sequence"/>
</dbReference>
<accession>A0A3N0EAB0</accession>
<keyword evidence="4" id="KW-1185">Reference proteome</keyword>
<dbReference type="AlphaFoldDB" id="A0A3N0EAB0"/>
<protein>
    <submittedName>
        <fullName evidence="3">XRE family transcriptional regulator</fullName>
    </submittedName>
</protein>
<dbReference type="RefSeq" id="WP_123201204.1">
    <property type="nucleotide sequence ID" value="NZ_RJMB01000009.1"/>
</dbReference>
<dbReference type="SMART" id="SM00530">
    <property type="entry name" value="HTH_XRE"/>
    <property type="match status" value="1"/>
</dbReference>
<reference evidence="3 4" key="1">
    <citation type="submission" date="2018-11" db="EMBL/GenBank/DDBJ databases">
        <title>The genome draft of YIM 96095.</title>
        <authorList>
            <person name="Tang S.-K."/>
            <person name="Chunyu W.-X."/>
            <person name="Feng Y.-Z."/>
        </authorList>
    </citation>
    <scope>NUCLEOTIDE SEQUENCE [LARGE SCALE GENOMIC DNA]</scope>
    <source>
        <strain evidence="3 4">YIM 96095</strain>
    </source>
</reference>
<sequence>MRLIAEVIKAARKRKGLTQRELARLIGTGEMRVARWERGASAPSAKYVFRLADALGIDPRDLVADEAGGDRG</sequence>
<name>A0A3N0EAB0_9ACTN</name>
<dbReference type="Pfam" id="PF01381">
    <property type="entry name" value="HTH_3"/>
    <property type="match status" value="1"/>
</dbReference>
<dbReference type="PANTHER" id="PTHR46558">
    <property type="entry name" value="TRACRIPTIONAL REGULATORY PROTEIN-RELATED-RELATED"/>
    <property type="match status" value="1"/>
</dbReference>
<dbReference type="InterPro" id="IPR001387">
    <property type="entry name" value="Cro/C1-type_HTH"/>
</dbReference>